<dbReference type="AlphaFoldDB" id="A0A8J2KK69"/>
<comment type="caution">
    <text evidence="2">The sequence shown here is derived from an EMBL/GenBank/DDBJ whole genome shotgun (WGS) entry which is preliminary data.</text>
</comment>
<keyword evidence="1" id="KW-0732">Signal</keyword>
<dbReference type="EMBL" id="CAJVCH010321332">
    <property type="protein sequence ID" value="CAG7786602.1"/>
    <property type="molecule type" value="Genomic_DNA"/>
</dbReference>
<evidence type="ECO:0000256" key="1">
    <source>
        <dbReference type="SAM" id="SignalP"/>
    </source>
</evidence>
<sequence length="30" mass="3244">MVSKCSAFLILVVLSTAYSLPVSEEAKEDL</sequence>
<feature type="chain" id="PRO_5035326115" evidence="1">
    <location>
        <begin position="20"/>
        <end position="30"/>
    </location>
</feature>
<gene>
    <name evidence="2" type="ORF">AFUS01_LOCUS25164</name>
</gene>
<evidence type="ECO:0000313" key="3">
    <source>
        <dbReference type="Proteomes" id="UP000708208"/>
    </source>
</evidence>
<organism evidence="2 3">
    <name type="scientific">Allacma fusca</name>
    <dbReference type="NCBI Taxonomy" id="39272"/>
    <lineage>
        <taxon>Eukaryota</taxon>
        <taxon>Metazoa</taxon>
        <taxon>Ecdysozoa</taxon>
        <taxon>Arthropoda</taxon>
        <taxon>Hexapoda</taxon>
        <taxon>Collembola</taxon>
        <taxon>Symphypleona</taxon>
        <taxon>Sminthuridae</taxon>
        <taxon>Allacma</taxon>
    </lineage>
</organism>
<accession>A0A8J2KK69</accession>
<evidence type="ECO:0000313" key="2">
    <source>
        <dbReference type="EMBL" id="CAG7786602.1"/>
    </source>
</evidence>
<dbReference type="Proteomes" id="UP000708208">
    <property type="component" value="Unassembled WGS sequence"/>
</dbReference>
<reference evidence="2" key="1">
    <citation type="submission" date="2021-06" db="EMBL/GenBank/DDBJ databases">
        <authorList>
            <person name="Hodson N. C."/>
            <person name="Mongue J. A."/>
            <person name="Jaron S. K."/>
        </authorList>
    </citation>
    <scope>NUCLEOTIDE SEQUENCE</scope>
</reference>
<proteinExistence type="predicted"/>
<feature type="signal peptide" evidence="1">
    <location>
        <begin position="1"/>
        <end position="19"/>
    </location>
</feature>
<keyword evidence="3" id="KW-1185">Reference proteome</keyword>
<feature type="non-terminal residue" evidence="2">
    <location>
        <position position="30"/>
    </location>
</feature>
<feature type="non-terminal residue" evidence="2">
    <location>
        <position position="1"/>
    </location>
</feature>
<protein>
    <submittedName>
        <fullName evidence="2">Uncharacterized protein</fullName>
    </submittedName>
</protein>
<name>A0A8J2KK69_9HEXA</name>